<sequence>MAHITATLLRHIPQQRNDPSPLPCARCKRESIQSHCVIAERRTRRFKLDALASRQAEQSQAIGNVLDTIVSSGHSSGHGNVSSESNLLQDVIGTDTNGSPSSPSPSHTSRYRGPPLTALNRGQSVISSRQSQQPEEFILREAQGYQRGGSIDTNRSRSQGVNAQRNLTDNVIHTLVSKPNDALTLLFEAAGREDMSALTSRRQSADPDRGNQRTEDNLRSRELGNNGPSPENAYATPHSTKSLHVESLPSPSTETLELWKKCRFVRQGWLSASQAILYVDLFFVNLSPLSPIISDYYADHSHHHALINSEPLLCATIFTISSRYHVLPGEGGMLRSDDIHRKFWLHWKKLYTLVLYGQESKSKNLRAVGTVESLLLMTEWHPRALHFPLDVDTSDDEMPEEDEDEMARMDEASHAHMKSAAEIEGAARRSDRFSWMLLGSALTLAHELGISDQRLQDRDLSSAIYNNAEEKRHAEFLEIRRSRPRRLLYICINQLASRLGWSSMIPRIISDSAEQSLGGEAEKQWYNVMSRWISLTRLMKTASDMLFSSIATKQLLRTGNYVTSLEHFGHLLQDWQKEYDSLVADQRLLDIMFIEFQFTRTYINSLAVQAVVDRALKSGAPATGPTEFVMTCVFERHSIDWGFIQEVVDGSRKILKKVLELNESGHLRYCPVRIFSRIISASILLLKATGLGARVEEAQISLELLDQLINALRFDPVDELHLANRYASLLETHVKAFRRRFFRVGRSRDGQQNRESFINRSNSSSSLSEQQRRQFDASNFTNVPNSATAVDPNLEQMMADGGIGGFPTGVELPSWEEGMAAATAYRGDLSDDWMCLPLDAFDPTAGEFSTTLGAGGLDFFYMGTM</sequence>
<evidence type="ECO:0000313" key="3">
    <source>
        <dbReference type="Proteomes" id="UP000566819"/>
    </source>
</evidence>
<dbReference type="GO" id="GO:0009074">
    <property type="term" value="P:aromatic amino acid family catabolic process"/>
    <property type="evidence" value="ECO:0007669"/>
    <property type="project" value="TreeGrafter"/>
</dbReference>
<feature type="compositionally biased region" description="Low complexity" evidence="1">
    <location>
        <begin position="753"/>
        <end position="769"/>
    </location>
</feature>
<dbReference type="GO" id="GO:0005634">
    <property type="term" value="C:nucleus"/>
    <property type="evidence" value="ECO:0007669"/>
    <property type="project" value="TreeGrafter"/>
</dbReference>
<accession>A0A8H4RJN9</accession>
<feature type="region of interest" description="Disordered" evidence="1">
    <location>
        <begin position="196"/>
        <end position="248"/>
    </location>
</feature>
<dbReference type="GO" id="GO:0000981">
    <property type="term" value="F:DNA-binding transcription factor activity, RNA polymerase II-specific"/>
    <property type="evidence" value="ECO:0007669"/>
    <property type="project" value="TreeGrafter"/>
</dbReference>
<feature type="region of interest" description="Disordered" evidence="1">
    <location>
        <begin position="144"/>
        <end position="163"/>
    </location>
</feature>
<protein>
    <recommendedName>
        <fullName evidence="4">Transcription factor domain-containing protein</fullName>
    </recommendedName>
</protein>
<evidence type="ECO:0008006" key="4">
    <source>
        <dbReference type="Google" id="ProtNLM"/>
    </source>
</evidence>
<feature type="region of interest" description="Disordered" evidence="1">
    <location>
        <begin position="753"/>
        <end position="783"/>
    </location>
</feature>
<comment type="caution">
    <text evidence="2">The sequence shown here is derived from an EMBL/GenBank/DDBJ whole genome shotgun (WGS) entry which is preliminary data.</text>
</comment>
<feature type="region of interest" description="Disordered" evidence="1">
    <location>
        <begin position="91"/>
        <end position="133"/>
    </location>
</feature>
<keyword evidence="3" id="KW-1185">Reference proteome</keyword>
<name>A0A8H4RJN9_9HELO</name>
<dbReference type="PANTHER" id="PTHR31644:SF3">
    <property type="entry name" value="ZN(II)2CYS6 TRANSCRIPTION FACTOR (EUROFUNG)"/>
    <property type="match status" value="1"/>
</dbReference>
<feature type="compositionally biased region" description="Basic and acidic residues" evidence="1">
    <location>
        <begin position="203"/>
        <end position="222"/>
    </location>
</feature>
<feature type="compositionally biased region" description="Polar residues" evidence="1">
    <location>
        <begin position="151"/>
        <end position="163"/>
    </location>
</feature>
<dbReference type="InterPro" id="IPR052780">
    <property type="entry name" value="AAA_Catabolism_Regulators"/>
</dbReference>
<gene>
    <name evidence="2" type="ORF">G7Y89_g8772</name>
</gene>
<dbReference type="GO" id="GO:0045944">
    <property type="term" value="P:positive regulation of transcription by RNA polymerase II"/>
    <property type="evidence" value="ECO:0007669"/>
    <property type="project" value="TreeGrafter"/>
</dbReference>
<dbReference type="EMBL" id="JAAMPI010000685">
    <property type="protein sequence ID" value="KAF4629377.1"/>
    <property type="molecule type" value="Genomic_DNA"/>
</dbReference>
<proteinExistence type="predicted"/>
<evidence type="ECO:0000256" key="1">
    <source>
        <dbReference type="SAM" id="MobiDB-lite"/>
    </source>
</evidence>
<dbReference type="Proteomes" id="UP000566819">
    <property type="component" value="Unassembled WGS sequence"/>
</dbReference>
<dbReference type="CDD" id="cd12148">
    <property type="entry name" value="fungal_TF_MHR"/>
    <property type="match status" value="1"/>
</dbReference>
<organism evidence="2 3">
    <name type="scientific">Cudoniella acicularis</name>
    <dbReference type="NCBI Taxonomy" id="354080"/>
    <lineage>
        <taxon>Eukaryota</taxon>
        <taxon>Fungi</taxon>
        <taxon>Dikarya</taxon>
        <taxon>Ascomycota</taxon>
        <taxon>Pezizomycotina</taxon>
        <taxon>Leotiomycetes</taxon>
        <taxon>Helotiales</taxon>
        <taxon>Tricladiaceae</taxon>
        <taxon>Cudoniella</taxon>
    </lineage>
</organism>
<dbReference type="PANTHER" id="PTHR31644">
    <property type="entry name" value="TRANSCRIPTIONAL ACTIVATOR ARO80-RELATED"/>
    <property type="match status" value="1"/>
</dbReference>
<reference evidence="2 3" key="1">
    <citation type="submission" date="2020-03" db="EMBL/GenBank/DDBJ databases">
        <title>Draft Genome Sequence of Cudoniella acicularis.</title>
        <authorList>
            <person name="Buettner E."/>
            <person name="Kellner H."/>
        </authorList>
    </citation>
    <scope>NUCLEOTIDE SEQUENCE [LARGE SCALE GENOMIC DNA]</scope>
    <source>
        <strain evidence="2 3">DSM 108380</strain>
    </source>
</reference>
<dbReference type="OrthoDB" id="2262349at2759"/>
<dbReference type="AlphaFoldDB" id="A0A8H4RJN9"/>
<feature type="compositionally biased region" description="Polar residues" evidence="1">
    <location>
        <begin position="120"/>
        <end position="133"/>
    </location>
</feature>
<evidence type="ECO:0000313" key="2">
    <source>
        <dbReference type="EMBL" id="KAF4629377.1"/>
    </source>
</evidence>